<protein>
    <submittedName>
        <fullName evidence="1">Uncharacterized protein</fullName>
    </submittedName>
</protein>
<evidence type="ECO:0000313" key="1">
    <source>
        <dbReference type="EMBL" id="MFA1557021.1"/>
    </source>
</evidence>
<dbReference type="EMBL" id="JAXCEH010000018">
    <property type="protein sequence ID" value="MFA1557021.1"/>
    <property type="molecule type" value="Genomic_DNA"/>
</dbReference>
<comment type="caution">
    <text evidence="1">The sequence shown here is derived from an EMBL/GenBank/DDBJ whole genome shotgun (WGS) entry which is preliminary data.</text>
</comment>
<evidence type="ECO:0000313" key="2">
    <source>
        <dbReference type="Proteomes" id="UP001569904"/>
    </source>
</evidence>
<dbReference type="Proteomes" id="UP001569904">
    <property type="component" value="Unassembled WGS sequence"/>
</dbReference>
<gene>
    <name evidence="1" type="ORF">SM436_25355</name>
</gene>
<keyword evidence="2" id="KW-1185">Reference proteome</keyword>
<organism evidence="1 2">
    <name type="scientific">Actinomadura chokoriensis</name>
    <dbReference type="NCBI Taxonomy" id="454156"/>
    <lineage>
        <taxon>Bacteria</taxon>
        <taxon>Bacillati</taxon>
        <taxon>Actinomycetota</taxon>
        <taxon>Actinomycetes</taxon>
        <taxon>Streptosporangiales</taxon>
        <taxon>Thermomonosporaceae</taxon>
        <taxon>Actinomadura</taxon>
    </lineage>
</organism>
<reference evidence="1 2" key="1">
    <citation type="submission" date="2023-11" db="EMBL/GenBank/DDBJ databases">
        <title>Actinomadura monticuli sp. nov., isolated from volcanic ash.</title>
        <authorList>
            <person name="Lee S.D."/>
            <person name="Yang H."/>
            <person name="Kim I.S."/>
        </authorList>
    </citation>
    <scope>NUCLEOTIDE SEQUENCE [LARGE SCALE GENOMIC DNA]</scope>
    <source>
        <strain evidence="1 2">DSM 45346</strain>
    </source>
</reference>
<sequence length="101" mass="10518">MVREEFRGVLFKHHIFAVVRSFPRELVTPDPVAGTAAGGEADQRASQVVALLDAVHHEDVVDLVDAGHDLGVLHPAEGGLGDAEEGGGLVEGQAALFADLA</sequence>
<proteinExistence type="predicted"/>
<name>A0ABV4R291_9ACTN</name>
<accession>A0ABV4R291</accession>